<evidence type="ECO:0000256" key="7">
    <source>
        <dbReference type="ARBA" id="ARBA00023204"/>
    </source>
</evidence>
<keyword evidence="4 12" id="KW-0347">Helicase</keyword>
<accession>C7DIA3</accession>
<keyword evidence="5" id="KW-0067">ATP-binding</keyword>
<evidence type="ECO:0000256" key="6">
    <source>
        <dbReference type="ARBA" id="ARBA00023125"/>
    </source>
</evidence>
<evidence type="ECO:0000259" key="10">
    <source>
        <dbReference type="PROSITE" id="PS51192"/>
    </source>
</evidence>
<dbReference type="PANTHER" id="PTHR47962">
    <property type="entry name" value="ATP-DEPENDENT HELICASE LHR-RELATED-RELATED"/>
    <property type="match status" value="1"/>
</dbReference>
<evidence type="ECO:0000256" key="5">
    <source>
        <dbReference type="ARBA" id="ARBA00022840"/>
    </source>
</evidence>
<dbReference type="AlphaFoldDB" id="C7DIA3"/>
<reference evidence="12 13" key="1">
    <citation type="journal article" date="2009" name="Genome Biol.">
        <title>Community-wide analysis of microbial genome sequence signatures.</title>
        <authorList>
            <person name="Dick G.J."/>
            <person name="Andersson A.F."/>
            <person name="Baker B.J."/>
            <person name="Simmons S.L."/>
            <person name="Thomas B.C."/>
            <person name="Yelton A.P."/>
            <person name="Banfield J.F."/>
        </authorList>
    </citation>
    <scope>NUCLEOTIDE SEQUENCE [LARGE SCALE GENOMIC DNA]</scope>
    <source>
        <strain evidence="12">ARMAN-2</strain>
    </source>
</reference>
<dbReference type="InterPro" id="IPR013701">
    <property type="entry name" value="Lhr-like_DEAD/DEAH_assoc"/>
</dbReference>
<feature type="domain" description="Helicase ATP-binding" evidence="10">
    <location>
        <begin position="23"/>
        <end position="200"/>
    </location>
</feature>
<dbReference type="Pfam" id="PF00270">
    <property type="entry name" value="DEAD"/>
    <property type="match status" value="1"/>
</dbReference>
<organism evidence="12 13">
    <name type="scientific">Candidatus Micrarchaeum acidiphilum ARMAN-2</name>
    <dbReference type="NCBI Taxonomy" id="425595"/>
    <lineage>
        <taxon>Archaea</taxon>
        <taxon>Candidatus Micrarchaeota</taxon>
        <taxon>Candidatus Micrarchaeia</taxon>
        <taxon>Candidatus Micrarchaeales</taxon>
        <taxon>Candidatus Micrarchaeaceae</taxon>
        <taxon>Candidatus Micrarchaeum</taxon>
    </lineage>
</organism>
<evidence type="ECO:0000256" key="9">
    <source>
        <dbReference type="ARBA" id="ARBA00093467"/>
    </source>
</evidence>
<dbReference type="PIRSF" id="PIRSF037307">
    <property type="entry name" value="Lhr-like_helic_prd"/>
    <property type="match status" value="1"/>
</dbReference>
<evidence type="ECO:0000259" key="11">
    <source>
        <dbReference type="PROSITE" id="PS51194"/>
    </source>
</evidence>
<keyword evidence="13" id="KW-1185">Reference proteome</keyword>
<dbReference type="SMART" id="SM00487">
    <property type="entry name" value="DEXDc"/>
    <property type="match status" value="1"/>
</dbReference>
<dbReference type="SUPFAM" id="SSF52540">
    <property type="entry name" value="P-loop containing nucleoside triphosphate hydrolases"/>
    <property type="match status" value="1"/>
</dbReference>
<evidence type="ECO:0000313" key="13">
    <source>
        <dbReference type="Proteomes" id="UP000332487"/>
    </source>
</evidence>
<dbReference type="PROSITE" id="PS51192">
    <property type="entry name" value="HELICASE_ATP_BIND_1"/>
    <property type="match status" value="1"/>
</dbReference>
<dbReference type="InterPro" id="IPR027417">
    <property type="entry name" value="P-loop_NTPase"/>
</dbReference>
<dbReference type="InterPro" id="IPR001650">
    <property type="entry name" value="Helicase_C-like"/>
</dbReference>
<dbReference type="Pfam" id="PF08494">
    <property type="entry name" value="DEAD_assoc"/>
    <property type="match status" value="1"/>
</dbReference>
<dbReference type="GO" id="GO:0016887">
    <property type="term" value="F:ATP hydrolysis activity"/>
    <property type="evidence" value="ECO:0007669"/>
    <property type="project" value="TreeGrafter"/>
</dbReference>
<dbReference type="InterPro" id="IPR017170">
    <property type="entry name" value="Lhr-like"/>
</dbReference>
<dbReference type="Pfam" id="PF19306">
    <property type="entry name" value="WHD_Lhr"/>
    <property type="match status" value="1"/>
</dbReference>
<dbReference type="SMART" id="SM00490">
    <property type="entry name" value="HELICc"/>
    <property type="match status" value="1"/>
</dbReference>
<keyword evidence="8" id="KW-0413">Isomerase</keyword>
<evidence type="ECO:0000256" key="8">
    <source>
        <dbReference type="ARBA" id="ARBA00023235"/>
    </source>
</evidence>
<dbReference type="Gene3D" id="3.40.50.300">
    <property type="entry name" value="P-loop containing nucleotide triphosphate hydrolases"/>
    <property type="match status" value="2"/>
</dbReference>
<dbReference type="InterPro" id="IPR011545">
    <property type="entry name" value="DEAD/DEAH_box_helicase_dom"/>
</dbReference>
<name>C7DIA3_MICA2</name>
<dbReference type="Proteomes" id="UP000332487">
    <property type="component" value="Unassembled WGS sequence"/>
</dbReference>
<dbReference type="GO" id="GO:0140097">
    <property type="term" value="F:catalytic activity, acting on DNA"/>
    <property type="evidence" value="ECO:0007669"/>
    <property type="project" value="UniProtKB-ARBA"/>
</dbReference>
<keyword evidence="2" id="KW-0227">DNA damage</keyword>
<protein>
    <submittedName>
        <fullName evidence="12">DEAD/DEAH box helicase domain protein</fullName>
    </submittedName>
</protein>
<dbReference type="Pfam" id="PF00271">
    <property type="entry name" value="Helicase_C"/>
    <property type="match status" value="1"/>
</dbReference>
<sequence>MLSVYDIFLKKYGSYTQIQKDAIPVIRSGNNCLLIAPTGSGKTEAAVLPVLDSIIESREKIGIVALYITPLRALNRDMIKRLSEICSRVGITISVRHGDTLRKDRSVQEKAPPQILITTPETLQSILPTKKLGAALKNVKFVIIDEIHELYYNKRGAQLSVGLERLKDMAGDFQRIGISATVGNSDVVSKFLGGGRKCEIVAIDARKQMHLEVYLPEKQKVKLKDIEEKFGLDEEAMARLETIAALVKKSKSTLIFANTRQIVEALGSRLVYLNSVYDFGGISVHHSSLDKDERIRVENDFKSGKVKSIIATSSLELGIDVGKIDLVVQYGSPRQALRLVQRVGRSGHSTGRVSNGAIIATNNADALEALSICDNVNSGKIEEFGVENNALDVLVNQLAGIALEKGECRIEAAYETVVRAYPYRNLKMETFIEAVEFMSKNHLLRYSEGVMRGTGGTRIYYYKHLSVLPDSKRFVVKSVVNNRILSTLDENFVINNIDEGSVFITKGLPWKVISIDEGTITIEPSTDLEAAVPDWVGEDIPVSKQVADAFMRNLENFRQAENKGFMDPAAFSMLKDFVSEVSSIYEIKSGEINIEEYDDYKVAYTFLGTLANEALSRLLGYLIGTEVGDSVNIKSSPYMIFFEARKNFDLEKVLRSISSQNVYGLLAEAIRDTDLFRYKFIGIAKLFGIVEKDASVSKSLARQLMRIFRNTLVYRETEREILDNYLDVGGLINFFEQIESGALKIKRIRLQKLSRLTNAILKSAYYTKELIMPLLPSDELLNSFVKYITSKSIGLVCTYCGFTFKRAASELEGMKFIECPSCRSTMIATDQEGYSELCYLKRANKKLNSAQKKKLREMMGEAGLINAYGWRGVAALSTYGIGPRTAARALRMLRGEERLFYMDLIEAQRQFIKNKKYWTI</sequence>
<comment type="similarity">
    <text evidence="9">Belongs to the Lhr helicase family. Lhr-Core subfamily.</text>
</comment>
<proteinExistence type="inferred from homology"/>
<feature type="domain" description="Helicase C-terminal" evidence="11">
    <location>
        <begin position="239"/>
        <end position="392"/>
    </location>
</feature>
<keyword evidence="3" id="KW-0378">Hydrolase</keyword>
<evidence type="ECO:0000313" key="12">
    <source>
        <dbReference type="EMBL" id="EET89677.1"/>
    </source>
</evidence>
<gene>
    <name evidence="12" type="ORF">UNLARM2_0795</name>
</gene>
<dbReference type="InterPro" id="IPR052511">
    <property type="entry name" value="ATP-dep_Helicase"/>
</dbReference>
<keyword evidence="6" id="KW-0238">DNA-binding</keyword>
<dbReference type="GO" id="GO:0005524">
    <property type="term" value="F:ATP binding"/>
    <property type="evidence" value="ECO:0007669"/>
    <property type="project" value="UniProtKB-KW"/>
</dbReference>
<evidence type="ECO:0000256" key="1">
    <source>
        <dbReference type="ARBA" id="ARBA00022741"/>
    </source>
</evidence>
<dbReference type="GO" id="GO:0006281">
    <property type="term" value="P:DNA repair"/>
    <property type="evidence" value="ECO:0007669"/>
    <property type="project" value="UniProtKB-KW"/>
</dbReference>
<reference evidence="12 13" key="2">
    <citation type="journal article" date="2010" name="Proc. Natl. Acad. Sci. U.S.A.">
        <title>Enigmatic, ultrasmall, uncultivated Archaea.</title>
        <authorList>
            <person name="Baker B.J."/>
            <person name="Comolli L.R."/>
            <person name="Dick G.J."/>
            <person name="Hauser L.J."/>
            <person name="Hyatt D."/>
            <person name="Dill B.D."/>
            <person name="Land M.L."/>
            <person name="Verberkmoes N.C."/>
            <person name="Hettich R.L."/>
            <person name="Banfield J.F."/>
        </authorList>
    </citation>
    <scope>NUCLEOTIDE SEQUENCE [LARGE SCALE GENOMIC DNA]</scope>
    <source>
        <strain evidence="12">ARMAN-2</strain>
    </source>
</reference>
<evidence type="ECO:0000256" key="4">
    <source>
        <dbReference type="ARBA" id="ARBA00022806"/>
    </source>
</evidence>
<dbReference type="GO" id="GO:0003677">
    <property type="term" value="F:DNA binding"/>
    <property type="evidence" value="ECO:0007669"/>
    <property type="project" value="UniProtKB-KW"/>
</dbReference>
<dbReference type="InterPro" id="IPR045628">
    <property type="entry name" value="Lhr_WH_dom"/>
</dbReference>
<dbReference type="GO" id="GO:0004386">
    <property type="term" value="F:helicase activity"/>
    <property type="evidence" value="ECO:0007669"/>
    <property type="project" value="UniProtKB-KW"/>
</dbReference>
<keyword evidence="1" id="KW-0547">Nucleotide-binding</keyword>
<dbReference type="EMBL" id="GG697241">
    <property type="protein sequence ID" value="EET89677.1"/>
    <property type="molecule type" value="Genomic_DNA"/>
</dbReference>
<evidence type="ECO:0000256" key="2">
    <source>
        <dbReference type="ARBA" id="ARBA00022763"/>
    </source>
</evidence>
<dbReference type="InterPro" id="IPR014001">
    <property type="entry name" value="Helicase_ATP-bd"/>
</dbReference>
<dbReference type="PROSITE" id="PS51194">
    <property type="entry name" value="HELICASE_CTER"/>
    <property type="match status" value="1"/>
</dbReference>
<evidence type="ECO:0000256" key="3">
    <source>
        <dbReference type="ARBA" id="ARBA00022801"/>
    </source>
</evidence>
<dbReference type="PANTHER" id="PTHR47962:SF5">
    <property type="entry name" value="ATP-DEPENDENT HELICASE LHR-RELATED"/>
    <property type="match status" value="1"/>
</dbReference>
<keyword evidence="7" id="KW-0234">DNA repair</keyword>